<organism evidence="2">
    <name type="scientific">Streptomyces sp. R41</name>
    <dbReference type="NCBI Taxonomy" id="3238632"/>
    <lineage>
        <taxon>Bacteria</taxon>
        <taxon>Bacillati</taxon>
        <taxon>Actinomycetota</taxon>
        <taxon>Actinomycetes</taxon>
        <taxon>Kitasatosporales</taxon>
        <taxon>Streptomycetaceae</taxon>
        <taxon>Streptomyces</taxon>
    </lineage>
</organism>
<evidence type="ECO:0000256" key="1">
    <source>
        <dbReference type="SAM" id="MobiDB-lite"/>
    </source>
</evidence>
<evidence type="ECO:0000313" key="2">
    <source>
        <dbReference type="EMBL" id="XDQ58047.1"/>
    </source>
</evidence>
<protein>
    <submittedName>
        <fullName evidence="2">Uncharacterized protein</fullName>
    </submittedName>
</protein>
<dbReference type="InterPro" id="IPR045428">
    <property type="entry name" value="EACC1"/>
</dbReference>
<feature type="region of interest" description="Disordered" evidence="1">
    <location>
        <begin position="126"/>
        <end position="145"/>
    </location>
</feature>
<proteinExistence type="predicted"/>
<dbReference type="RefSeq" id="WP_369251106.1">
    <property type="nucleotide sequence ID" value="NZ_CP163443.1"/>
</dbReference>
<dbReference type="Pfam" id="PF19953">
    <property type="entry name" value="EACC1"/>
    <property type="match status" value="1"/>
</dbReference>
<dbReference type="EMBL" id="CP163443">
    <property type="protein sequence ID" value="XDQ58047.1"/>
    <property type="molecule type" value="Genomic_DNA"/>
</dbReference>
<reference evidence="2" key="1">
    <citation type="submission" date="2024-07" db="EMBL/GenBank/DDBJ databases">
        <authorList>
            <person name="Yu S.T."/>
        </authorList>
    </citation>
    <scope>NUCLEOTIDE SEQUENCE</scope>
    <source>
        <strain evidence="2">R41</strain>
    </source>
</reference>
<sequence length="145" mass="15310">MRIRIELAGSVQNQDAPRLTEAFARWLVQDRTVGPHVEISRIRSEADDGAMSAGLVEWLGLALNSGFSVASLVYSHKAFRASLPPRVQSAVRLVVEHGDSRMVIEAGSAEEADQITRLLTGTGFPGQAPGLAGGTPSNSVADGDS</sequence>
<name>A0AB39RPH0_9ACTN</name>
<accession>A0AB39RPH0</accession>
<gene>
    <name evidence="2" type="ORF">AB5J53_43585</name>
</gene>
<feature type="compositionally biased region" description="Polar residues" evidence="1">
    <location>
        <begin position="135"/>
        <end position="145"/>
    </location>
</feature>
<dbReference type="AlphaFoldDB" id="A0AB39RPH0"/>